<proteinExistence type="predicted"/>
<dbReference type="PROSITE" id="PS51257">
    <property type="entry name" value="PROKAR_LIPOPROTEIN"/>
    <property type="match status" value="1"/>
</dbReference>
<dbReference type="PANTHER" id="PTHR33751">
    <property type="entry name" value="CBB3-TYPE CYTOCHROME C OXIDASE SUBUNIT FIXP"/>
    <property type="match status" value="1"/>
</dbReference>
<feature type="binding site" description="covalent" evidence="8">
    <location>
        <position position="62"/>
    </location>
    <ligand>
        <name>heme c</name>
        <dbReference type="ChEBI" id="CHEBI:61717"/>
        <label>1</label>
    </ligand>
</feature>
<dbReference type="Proteomes" id="UP000463939">
    <property type="component" value="Chromosome"/>
</dbReference>
<protein>
    <submittedName>
        <fullName evidence="11">Cystathionine beta-synthase</fullName>
    </submittedName>
</protein>
<dbReference type="GO" id="GO:0042597">
    <property type="term" value="C:periplasmic space"/>
    <property type="evidence" value="ECO:0007669"/>
    <property type="project" value="UniProtKB-SubCell"/>
</dbReference>
<evidence type="ECO:0000256" key="6">
    <source>
        <dbReference type="ARBA" id="ARBA00022982"/>
    </source>
</evidence>
<dbReference type="SUPFAM" id="SSF46626">
    <property type="entry name" value="Cytochrome c"/>
    <property type="match status" value="2"/>
</dbReference>
<keyword evidence="3 8" id="KW-0349">Heme</keyword>
<evidence type="ECO:0000256" key="9">
    <source>
        <dbReference type="PIRSR" id="PIRSR000005-2"/>
    </source>
</evidence>
<dbReference type="AlphaFoldDB" id="A0A809S8J4"/>
<dbReference type="Gene3D" id="1.10.760.10">
    <property type="entry name" value="Cytochrome c-like domain"/>
    <property type="match status" value="2"/>
</dbReference>
<dbReference type="PANTHER" id="PTHR33751:SF9">
    <property type="entry name" value="CYTOCHROME C4"/>
    <property type="match status" value="1"/>
</dbReference>
<feature type="binding site" description="axial binding residue" evidence="9">
    <location>
        <position position="193"/>
    </location>
    <ligand>
        <name>heme c</name>
        <dbReference type="ChEBI" id="CHEBI:61717"/>
        <label>2</label>
    </ligand>
    <ligandPart>
        <name>Fe</name>
        <dbReference type="ChEBI" id="CHEBI:18248"/>
    </ligandPart>
</feature>
<comment type="PTM">
    <text evidence="8">Binds 2 heme c groups covalently per subunit.</text>
</comment>
<keyword evidence="6" id="KW-0249">Electron transport</keyword>
<dbReference type="Pfam" id="PF00034">
    <property type="entry name" value="Cytochrom_C"/>
    <property type="match status" value="2"/>
</dbReference>
<organism evidence="11 12">
    <name type="scientific">Sulfuriferula nivalis</name>
    <dbReference type="NCBI Taxonomy" id="2675298"/>
    <lineage>
        <taxon>Bacteria</taxon>
        <taxon>Pseudomonadati</taxon>
        <taxon>Pseudomonadota</taxon>
        <taxon>Betaproteobacteria</taxon>
        <taxon>Nitrosomonadales</taxon>
        <taxon>Sulfuricellaceae</taxon>
        <taxon>Sulfuriferula</taxon>
    </lineage>
</organism>
<feature type="binding site" description="axial binding residue" evidence="9">
    <location>
        <position position="63"/>
    </location>
    <ligand>
        <name>heme c</name>
        <dbReference type="ChEBI" id="CHEBI:61717"/>
        <label>1</label>
    </ligand>
    <ligandPart>
        <name>Fe</name>
        <dbReference type="ChEBI" id="CHEBI:18248"/>
    </ligandPart>
</feature>
<dbReference type="GO" id="GO:0009055">
    <property type="term" value="F:electron transfer activity"/>
    <property type="evidence" value="ECO:0007669"/>
    <property type="project" value="InterPro"/>
</dbReference>
<sequence>MKIQTVNKYSSLYKQLGWLVMGVAMVTLTGCGKAKSMDQGAITSGQTLAEKGRGSIPGCVACHGANGEGIEAAGYPRLAGLNVGYIEKQLKDLARELPPAGVVIESVSKDYSKTPRLYSDLTVFSPGLRHDAIMSPIAKQLSNTDIHNLALYFASLPYTAKPVAADYEVLERGQDLALRGKAEYGLPACVSCHAPDGEGFGADFPPLAGQPAIYIVNQINKWQQGLRDNDNLGLMKAVADQLTDADKINAAAYYANRSLIVKGQ</sequence>
<dbReference type="PROSITE" id="PS51007">
    <property type="entry name" value="CYTC"/>
    <property type="match status" value="2"/>
</dbReference>
<evidence type="ECO:0000313" key="12">
    <source>
        <dbReference type="Proteomes" id="UP000463939"/>
    </source>
</evidence>
<feature type="binding site" description="covalent" evidence="8">
    <location>
        <position position="59"/>
    </location>
    <ligand>
        <name>heme c</name>
        <dbReference type="ChEBI" id="CHEBI:61717"/>
        <label>1</label>
    </ligand>
</feature>
<comment type="subcellular location">
    <subcellularLocation>
        <location evidence="1">Periplasm</location>
    </subcellularLocation>
</comment>
<dbReference type="InterPro" id="IPR024167">
    <property type="entry name" value="Cytochrome_c4-like"/>
</dbReference>
<evidence type="ECO:0000256" key="2">
    <source>
        <dbReference type="ARBA" id="ARBA00022448"/>
    </source>
</evidence>
<keyword evidence="2" id="KW-0813">Transport</keyword>
<gene>
    <name evidence="11" type="ORF">SFSGTM_09700</name>
</gene>
<feature type="binding site" description="axial binding residue" evidence="9">
    <location>
        <position position="235"/>
    </location>
    <ligand>
        <name>heme c</name>
        <dbReference type="ChEBI" id="CHEBI:61717"/>
        <label>2</label>
    </ligand>
    <ligandPart>
        <name>Fe</name>
        <dbReference type="ChEBI" id="CHEBI:18248"/>
    </ligandPart>
</feature>
<evidence type="ECO:0000256" key="4">
    <source>
        <dbReference type="ARBA" id="ARBA00022723"/>
    </source>
</evidence>
<keyword evidence="12" id="KW-1185">Reference proteome</keyword>
<keyword evidence="5" id="KW-0574">Periplasm</keyword>
<feature type="binding site" description="covalent" evidence="8">
    <location>
        <position position="192"/>
    </location>
    <ligand>
        <name>heme c</name>
        <dbReference type="ChEBI" id="CHEBI:61717"/>
        <label>2</label>
    </ligand>
</feature>
<evidence type="ECO:0000313" key="11">
    <source>
        <dbReference type="EMBL" id="BBP00262.1"/>
    </source>
</evidence>
<dbReference type="InterPro" id="IPR050597">
    <property type="entry name" value="Cytochrome_c_Oxidase_Subunit"/>
</dbReference>
<dbReference type="RefSeq" id="WP_162084211.1">
    <property type="nucleotide sequence ID" value="NZ_AP021881.1"/>
</dbReference>
<feature type="binding site" description="axial binding residue" evidence="9">
    <location>
        <position position="134"/>
    </location>
    <ligand>
        <name>heme c</name>
        <dbReference type="ChEBI" id="CHEBI:61717"/>
        <label>1</label>
    </ligand>
    <ligandPart>
        <name>Fe</name>
        <dbReference type="ChEBI" id="CHEBI:18248"/>
    </ligandPart>
</feature>
<dbReference type="GO" id="GO:0005506">
    <property type="term" value="F:iron ion binding"/>
    <property type="evidence" value="ECO:0007669"/>
    <property type="project" value="InterPro"/>
</dbReference>
<dbReference type="KEGG" id="sniv:SFSGTM_09700"/>
<feature type="binding site" description="covalent" evidence="8">
    <location>
        <position position="189"/>
    </location>
    <ligand>
        <name>heme c</name>
        <dbReference type="ChEBI" id="CHEBI:61717"/>
        <label>2</label>
    </ligand>
</feature>
<feature type="domain" description="Cytochrome c" evidence="10">
    <location>
        <begin position="40"/>
        <end position="157"/>
    </location>
</feature>
<keyword evidence="4 9" id="KW-0479">Metal-binding</keyword>
<dbReference type="InterPro" id="IPR036909">
    <property type="entry name" value="Cyt_c-like_dom_sf"/>
</dbReference>
<dbReference type="GO" id="GO:0020037">
    <property type="term" value="F:heme binding"/>
    <property type="evidence" value="ECO:0007669"/>
    <property type="project" value="InterPro"/>
</dbReference>
<accession>A0A809S8J4</accession>
<keyword evidence="7 9" id="KW-0408">Iron</keyword>
<reference evidence="12" key="1">
    <citation type="submission" date="2019-11" db="EMBL/GenBank/DDBJ databases">
        <title>Isolation and characterization of a novel species in the genus Sulfuriferula.</title>
        <authorList>
            <person name="Mochizuki J."/>
            <person name="Kojima H."/>
            <person name="Fukui M."/>
        </authorList>
    </citation>
    <scope>NUCLEOTIDE SEQUENCE [LARGE SCALE GENOMIC DNA]</scope>
    <source>
        <strain evidence="12">SGTM</strain>
    </source>
</reference>
<dbReference type="EMBL" id="AP021881">
    <property type="protein sequence ID" value="BBP00262.1"/>
    <property type="molecule type" value="Genomic_DNA"/>
</dbReference>
<name>A0A809S8J4_9PROT</name>
<evidence type="ECO:0000256" key="5">
    <source>
        <dbReference type="ARBA" id="ARBA00022764"/>
    </source>
</evidence>
<evidence type="ECO:0000256" key="8">
    <source>
        <dbReference type="PIRSR" id="PIRSR000005-1"/>
    </source>
</evidence>
<evidence type="ECO:0000256" key="1">
    <source>
        <dbReference type="ARBA" id="ARBA00004418"/>
    </source>
</evidence>
<evidence type="ECO:0000259" key="10">
    <source>
        <dbReference type="PROSITE" id="PS51007"/>
    </source>
</evidence>
<dbReference type="InterPro" id="IPR009056">
    <property type="entry name" value="Cyt_c-like_dom"/>
</dbReference>
<evidence type="ECO:0000256" key="3">
    <source>
        <dbReference type="ARBA" id="ARBA00022617"/>
    </source>
</evidence>
<evidence type="ECO:0000256" key="7">
    <source>
        <dbReference type="ARBA" id="ARBA00023004"/>
    </source>
</evidence>
<dbReference type="PIRSF" id="PIRSF000005">
    <property type="entry name" value="Cytochrome_c4"/>
    <property type="match status" value="1"/>
</dbReference>
<feature type="domain" description="Cytochrome c" evidence="10">
    <location>
        <begin position="175"/>
        <end position="258"/>
    </location>
</feature>